<reference evidence="1" key="1">
    <citation type="submission" date="2023-06" db="EMBL/GenBank/DDBJ databases">
        <authorList>
            <person name="Kurt Z."/>
        </authorList>
    </citation>
    <scope>NUCLEOTIDE SEQUENCE</scope>
</reference>
<sequence length="129" mass="15053">MQKVRKYYNLTIKLNNQFDSRFDFRIFTSLGYRSLEGRASPWTSRVARPGRASDWRQDLAQPLLESRTTQTQPSACKLNTKVNQHIFHKQSIRQQSAINNQYAKFLQVVNIKNIQFISTGVDFHGFLSL</sequence>
<organism evidence="1">
    <name type="scientific">Hexamita inflata</name>
    <dbReference type="NCBI Taxonomy" id="28002"/>
    <lineage>
        <taxon>Eukaryota</taxon>
        <taxon>Metamonada</taxon>
        <taxon>Diplomonadida</taxon>
        <taxon>Hexamitidae</taxon>
        <taxon>Hexamitinae</taxon>
        <taxon>Hexamita</taxon>
    </lineage>
</organism>
<accession>A0AA86Q641</accession>
<evidence type="ECO:0000313" key="3">
    <source>
        <dbReference type="Proteomes" id="UP001642409"/>
    </source>
</evidence>
<dbReference type="Proteomes" id="UP001642409">
    <property type="component" value="Unassembled WGS sequence"/>
</dbReference>
<proteinExistence type="predicted"/>
<evidence type="ECO:0000313" key="2">
    <source>
        <dbReference type="EMBL" id="CAL6031985.1"/>
    </source>
</evidence>
<dbReference type="EMBL" id="CATOUU010000806">
    <property type="protein sequence ID" value="CAI9950062.1"/>
    <property type="molecule type" value="Genomic_DNA"/>
</dbReference>
<reference evidence="2 3" key="2">
    <citation type="submission" date="2024-07" db="EMBL/GenBank/DDBJ databases">
        <authorList>
            <person name="Akdeniz Z."/>
        </authorList>
    </citation>
    <scope>NUCLEOTIDE SEQUENCE [LARGE SCALE GENOMIC DNA]</scope>
</reference>
<gene>
    <name evidence="2" type="ORF">HINF_LOCUS34267</name>
    <name evidence="1" type="ORF">HINF_LOCUS37707</name>
</gene>
<dbReference type="AlphaFoldDB" id="A0AA86Q641"/>
<protein>
    <submittedName>
        <fullName evidence="2">Hypothetical_protein</fullName>
    </submittedName>
</protein>
<name>A0AA86Q641_9EUKA</name>
<keyword evidence="3" id="KW-1185">Reference proteome</keyword>
<dbReference type="EMBL" id="CAXDID020000121">
    <property type="protein sequence ID" value="CAL6031985.1"/>
    <property type="molecule type" value="Genomic_DNA"/>
</dbReference>
<evidence type="ECO:0000313" key="1">
    <source>
        <dbReference type="EMBL" id="CAI9950062.1"/>
    </source>
</evidence>
<comment type="caution">
    <text evidence="1">The sequence shown here is derived from an EMBL/GenBank/DDBJ whole genome shotgun (WGS) entry which is preliminary data.</text>
</comment>